<dbReference type="GO" id="GO:0006352">
    <property type="term" value="P:DNA-templated transcription initiation"/>
    <property type="evidence" value="ECO:0007669"/>
    <property type="project" value="InterPro"/>
</dbReference>
<dbReference type="NCBIfam" id="NF007214">
    <property type="entry name" value="PRK09636.1"/>
    <property type="match status" value="1"/>
</dbReference>
<dbReference type="Proteomes" id="UP000291259">
    <property type="component" value="Chromosome"/>
</dbReference>
<dbReference type="GO" id="GO:0016987">
    <property type="term" value="F:sigma factor activity"/>
    <property type="evidence" value="ECO:0007669"/>
    <property type="project" value="UniProtKB-KW"/>
</dbReference>
<protein>
    <submittedName>
        <fullName evidence="9">RNA polymerase sigma-70 factor</fullName>
    </submittedName>
</protein>
<keyword evidence="4" id="KW-0731">Sigma factor</keyword>
<gene>
    <name evidence="9" type="ORF">ET445_03560</name>
</gene>
<dbReference type="EMBL" id="CP035491">
    <property type="protein sequence ID" value="QAY72558.1"/>
    <property type="molecule type" value="Genomic_DNA"/>
</dbReference>
<keyword evidence="3" id="KW-0805">Transcription regulation</keyword>
<evidence type="ECO:0000313" key="9">
    <source>
        <dbReference type="EMBL" id="QAY72558.1"/>
    </source>
</evidence>
<dbReference type="InterPro" id="IPR014284">
    <property type="entry name" value="RNA_pol_sigma-70_dom"/>
</dbReference>
<keyword evidence="10" id="KW-1185">Reference proteome</keyword>
<evidence type="ECO:0000313" key="10">
    <source>
        <dbReference type="Proteomes" id="UP000291259"/>
    </source>
</evidence>
<evidence type="ECO:0000256" key="4">
    <source>
        <dbReference type="ARBA" id="ARBA00023082"/>
    </source>
</evidence>
<reference evidence="9 10" key="1">
    <citation type="submission" date="2019-01" db="EMBL/GenBank/DDBJ databases">
        <title>Genome sequencing of strain FW100M-8.</title>
        <authorList>
            <person name="Heo J."/>
            <person name="Kim S.-J."/>
            <person name="Kim J.-S."/>
            <person name="Hong S.-B."/>
            <person name="Kwon S.-W."/>
        </authorList>
    </citation>
    <scope>NUCLEOTIDE SEQUENCE [LARGE SCALE GENOMIC DNA]</scope>
    <source>
        <strain evidence="9 10">FW100M-8</strain>
    </source>
</reference>
<dbReference type="OrthoDB" id="3211555at2"/>
<dbReference type="GO" id="GO:0003677">
    <property type="term" value="F:DNA binding"/>
    <property type="evidence" value="ECO:0007669"/>
    <property type="project" value="InterPro"/>
</dbReference>
<dbReference type="NCBIfam" id="TIGR02957">
    <property type="entry name" value="SigX4"/>
    <property type="match status" value="1"/>
</dbReference>
<dbReference type="SUPFAM" id="SSF88946">
    <property type="entry name" value="Sigma2 domain of RNA polymerase sigma factors"/>
    <property type="match status" value="1"/>
</dbReference>
<name>A0A4P6FPW7_9MICO</name>
<evidence type="ECO:0000259" key="7">
    <source>
        <dbReference type="Pfam" id="PF04542"/>
    </source>
</evidence>
<comment type="subunit">
    <text evidence="2">Interacts transiently with the RNA polymerase catalytic core formed by RpoA, RpoB, RpoC and RpoZ (2 alpha, 1 beta, 1 beta' and 1 omega subunit) to form the RNA polymerase holoenzyme that can initiate transcription.</text>
</comment>
<dbReference type="InterPro" id="IPR052704">
    <property type="entry name" value="ECF_Sigma-70_Domain"/>
</dbReference>
<dbReference type="InterPro" id="IPR036388">
    <property type="entry name" value="WH-like_DNA-bd_sf"/>
</dbReference>
<evidence type="ECO:0000256" key="2">
    <source>
        <dbReference type="ARBA" id="ARBA00011344"/>
    </source>
</evidence>
<evidence type="ECO:0000256" key="1">
    <source>
        <dbReference type="ARBA" id="ARBA00010641"/>
    </source>
</evidence>
<dbReference type="KEGG" id="agf:ET445_03560"/>
<dbReference type="NCBIfam" id="TIGR02937">
    <property type="entry name" value="sigma70-ECF"/>
    <property type="match status" value="1"/>
</dbReference>
<dbReference type="InterPro" id="IPR032710">
    <property type="entry name" value="NTF2-like_dom_sf"/>
</dbReference>
<dbReference type="AlphaFoldDB" id="A0A4P6FPW7"/>
<comment type="similarity">
    <text evidence="1">Belongs to the sigma-70 factor family. ECF subfamily.</text>
</comment>
<keyword evidence="5" id="KW-0804">Transcription</keyword>
<proteinExistence type="inferred from homology"/>
<feature type="region of interest" description="Disordered" evidence="6">
    <location>
        <begin position="1"/>
        <end position="35"/>
    </location>
</feature>
<feature type="domain" description="RNA polymerase sigma factor 70 region 4 type 2" evidence="8">
    <location>
        <begin position="144"/>
        <end position="195"/>
    </location>
</feature>
<dbReference type="InterPro" id="IPR014303">
    <property type="entry name" value="RNA_pol_sigma-70_ECF"/>
</dbReference>
<evidence type="ECO:0000256" key="3">
    <source>
        <dbReference type="ARBA" id="ARBA00023015"/>
    </source>
</evidence>
<feature type="domain" description="RNA polymerase sigma-70 region 2" evidence="7">
    <location>
        <begin position="47"/>
        <end position="110"/>
    </location>
</feature>
<dbReference type="RefSeq" id="WP_129188901.1">
    <property type="nucleotide sequence ID" value="NZ_CP035491.1"/>
</dbReference>
<dbReference type="SUPFAM" id="SSF88659">
    <property type="entry name" value="Sigma3 and sigma4 domains of RNA polymerase sigma factors"/>
    <property type="match status" value="1"/>
</dbReference>
<organism evidence="9 10">
    <name type="scientific">Agromyces protaetiae</name>
    <dbReference type="NCBI Taxonomy" id="2509455"/>
    <lineage>
        <taxon>Bacteria</taxon>
        <taxon>Bacillati</taxon>
        <taxon>Actinomycetota</taxon>
        <taxon>Actinomycetes</taxon>
        <taxon>Micrococcales</taxon>
        <taxon>Microbacteriaceae</taxon>
        <taxon>Agromyces</taxon>
    </lineage>
</organism>
<dbReference type="InterPro" id="IPR013249">
    <property type="entry name" value="RNA_pol_sigma70_r4_t2"/>
</dbReference>
<evidence type="ECO:0000259" key="8">
    <source>
        <dbReference type="Pfam" id="PF08281"/>
    </source>
</evidence>
<dbReference type="InterPro" id="IPR007627">
    <property type="entry name" value="RNA_pol_sigma70_r2"/>
</dbReference>
<dbReference type="Gene3D" id="1.10.10.10">
    <property type="entry name" value="Winged helix-like DNA-binding domain superfamily/Winged helix DNA-binding domain"/>
    <property type="match status" value="1"/>
</dbReference>
<dbReference type="PANTHER" id="PTHR30173">
    <property type="entry name" value="SIGMA 19 FACTOR"/>
    <property type="match status" value="1"/>
</dbReference>
<dbReference type="PANTHER" id="PTHR30173:SF36">
    <property type="entry name" value="ECF RNA POLYMERASE SIGMA FACTOR SIGJ"/>
    <property type="match status" value="1"/>
</dbReference>
<dbReference type="Pfam" id="PF04542">
    <property type="entry name" value="Sigma70_r2"/>
    <property type="match status" value="1"/>
</dbReference>
<dbReference type="Pfam" id="PF08281">
    <property type="entry name" value="Sigma70_r4_2"/>
    <property type="match status" value="1"/>
</dbReference>
<dbReference type="SUPFAM" id="SSF54427">
    <property type="entry name" value="NTF2-like"/>
    <property type="match status" value="1"/>
</dbReference>
<sequence length="327" mass="36277">MRTHQKPPADWPHPRQPLRAWRGHEASETSVAREPGGDRLADALATFDAVRPRLFGIAYRMLGSVADAEDLVQDVWIRWQNCDRDEVREPAAFLATTATRLAINALTSARARRETYIGPWLPEPVDTGANPELAAEHDEAIELAVLFLMEKLTPMERAAYVLREAFGYPYDRIAEIIDASEQNARQLVSRARKHLADERRAPVEASGQRAFLEAFLVAAQSGDLATLETLLADNIVSYSDGGGIAQAARIALVGRDRVVKFVLAVSEWFWEGIDVRWVEANDRSALLLSAFGEPFALFTVSASEDGIDRLFWMMNPVKLGAVLPVDA</sequence>
<evidence type="ECO:0000256" key="5">
    <source>
        <dbReference type="ARBA" id="ARBA00023163"/>
    </source>
</evidence>
<dbReference type="InterPro" id="IPR013325">
    <property type="entry name" value="RNA_pol_sigma_r2"/>
</dbReference>
<evidence type="ECO:0000256" key="6">
    <source>
        <dbReference type="SAM" id="MobiDB-lite"/>
    </source>
</evidence>
<accession>A0A4P6FPW7</accession>
<dbReference type="InterPro" id="IPR013324">
    <property type="entry name" value="RNA_pol_sigma_r3/r4-like"/>
</dbReference>
<dbReference type="Gene3D" id="1.10.1740.10">
    <property type="match status" value="1"/>
</dbReference>